<evidence type="ECO:0000313" key="1">
    <source>
        <dbReference type="EMBL" id="AKB80921.1"/>
    </source>
</evidence>
<dbReference type="GeneID" id="24787798"/>
<name>A0A0E3SI41_METBA</name>
<dbReference type="OrthoDB" id="139095at2157"/>
<sequence length="459" mass="53804">MIESDFKDFFQKLANKAYTRSDLRTVLVTANSLLASNFGDSNLKNQLFISSIDLAKKDIELYVRIMNSCIENSLYCMNYLFLHSSIFLIDQKYAGDISLIYKNHPRIFYNLISIILKNEILDEIDIIDSCDPELVFGKDPRINVPYKMLTQFEDKIFEILNKKYTQKLIDSEYDLESDDLDTYITKLDIVYTTFGKCISFTSENYCYSKDNSQKHFRNLFSPLEYDEKMRDRGVLLFPRISEINIIDNKVIISNNGFGNLCNCTFTILYQENKEILHNENFGILSRNNYPAYIDTIKKKLLELPGHHHLEFRFDFKKFNRKYFFLFIKRIGPIADELKNSGDFSVSYYDMRNYGKIGNMAIDSKDVKQSVVTMDFQELRDIFNELANLIDESDIEIQNKDEVKTNINEGIKETYNEKMSFSKIAKISENLIKLIDPVSKAYPVAVKVKDFVWNYIQNNM</sequence>
<dbReference type="Proteomes" id="UP000033066">
    <property type="component" value="Chromosome"/>
</dbReference>
<dbReference type="KEGG" id="mbak:MSBR3_0343"/>
<reference evidence="1" key="1">
    <citation type="submission" date="2014-07" db="EMBL/GenBank/DDBJ databases">
        <title>Methanogenic archaea and the global carbon cycle.</title>
        <authorList>
            <person name="Henriksen J.R."/>
            <person name="Luke J."/>
            <person name="Reinhart S."/>
            <person name="Benedict M.N."/>
            <person name="Youngblut N.D."/>
            <person name="Metcalf M.E."/>
            <person name="Whitaker R.J."/>
            <person name="Metcalf W.W."/>
        </authorList>
    </citation>
    <scope>NUCLEOTIDE SEQUENCE [LARGE SCALE GENOMIC DNA]</scope>
    <source>
        <strain evidence="1">3</strain>
    </source>
</reference>
<dbReference type="EMBL" id="CP009517">
    <property type="protein sequence ID" value="AKB80921.1"/>
    <property type="molecule type" value="Genomic_DNA"/>
</dbReference>
<keyword evidence="2" id="KW-1185">Reference proteome</keyword>
<dbReference type="STRING" id="1434107.MSBR3_0343"/>
<accession>A0A0E3SI41</accession>
<evidence type="ECO:0000313" key="2">
    <source>
        <dbReference type="Proteomes" id="UP000033066"/>
    </source>
</evidence>
<organism evidence="1 2">
    <name type="scientific">Methanosarcina barkeri 3</name>
    <dbReference type="NCBI Taxonomy" id="1434107"/>
    <lineage>
        <taxon>Archaea</taxon>
        <taxon>Methanobacteriati</taxon>
        <taxon>Methanobacteriota</taxon>
        <taxon>Stenosarchaea group</taxon>
        <taxon>Methanomicrobia</taxon>
        <taxon>Methanosarcinales</taxon>
        <taxon>Methanosarcinaceae</taxon>
        <taxon>Methanosarcina</taxon>
    </lineage>
</organism>
<dbReference type="HOGENOM" id="CLU_592667_0_0_2"/>
<dbReference type="RefSeq" id="WP_048106072.1">
    <property type="nucleotide sequence ID" value="NZ_CP009517.1"/>
</dbReference>
<proteinExistence type="predicted"/>
<protein>
    <submittedName>
        <fullName evidence="1">Uncharacterized protein</fullName>
    </submittedName>
</protein>
<dbReference type="AlphaFoldDB" id="A0A0E3SI41"/>
<gene>
    <name evidence="1" type="ORF">MSBR3_0343</name>
</gene>
<dbReference type="PATRIC" id="fig|1434107.4.peg.453"/>